<evidence type="ECO:0000313" key="2">
    <source>
        <dbReference type="Proteomes" id="UP001152795"/>
    </source>
</evidence>
<sequence length="77" mass="8634">MSEYDDWGSELLRKECAGREIVINTKDGVKTLAARLGASDKAVERVQTGDETVEFETDRGVFEPSKTRTKKNCRRPG</sequence>
<accession>A0A7D9K2J5</accession>
<comment type="caution">
    <text evidence="1">The sequence shown here is derived from an EMBL/GenBank/DDBJ whole genome shotgun (WGS) entry which is preliminary data.</text>
</comment>
<dbReference type="Proteomes" id="UP001152795">
    <property type="component" value="Unassembled WGS sequence"/>
</dbReference>
<organism evidence="1 2">
    <name type="scientific">Paramuricea clavata</name>
    <name type="common">Red gorgonian</name>
    <name type="synonym">Violescent sea-whip</name>
    <dbReference type="NCBI Taxonomy" id="317549"/>
    <lineage>
        <taxon>Eukaryota</taxon>
        <taxon>Metazoa</taxon>
        <taxon>Cnidaria</taxon>
        <taxon>Anthozoa</taxon>
        <taxon>Octocorallia</taxon>
        <taxon>Malacalcyonacea</taxon>
        <taxon>Plexauridae</taxon>
        <taxon>Paramuricea</taxon>
    </lineage>
</organism>
<gene>
    <name evidence="1" type="ORF">PACLA_8A083071</name>
</gene>
<proteinExistence type="predicted"/>
<dbReference type="EMBL" id="CACRXK020026031">
    <property type="protein sequence ID" value="CAB4039902.1"/>
    <property type="molecule type" value="Genomic_DNA"/>
</dbReference>
<feature type="non-terminal residue" evidence="1">
    <location>
        <position position="77"/>
    </location>
</feature>
<protein>
    <submittedName>
        <fullName evidence="1">Uncharacterized protein</fullName>
    </submittedName>
</protein>
<dbReference type="OrthoDB" id="6015585at2759"/>
<reference evidence="1" key="1">
    <citation type="submission" date="2020-04" db="EMBL/GenBank/DDBJ databases">
        <authorList>
            <person name="Alioto T."/>
            <person name="Alioto T."/>
            <person name="Gomez Garrido J."/>
        </authorList>
    </citation>
    <scope>NUCLEOTIDE SEQUENCE</scope>
    <source>
        <strain evidence="1">A484AB</strain>
    </source>
</reference>
<evidence type="ECO:0000313" key="1">
    <source>
        <dbReference type="EMBL" id="CAB4039902.1"/>
    </source>
</evidence>
<dbReference type="AlphaFoldDB" id="A0A7D9K2J5"/>
<name>A0A7D9K2J5_PARCT</name>
<keyword evidence="2" id="KW-1185">Reference proteome</keyword>